<proteinExistence type="predicted"/>
<dbReference type="InterPro" id="IPR007430">
    <property type="entry name" value="VirB8"/>
</dbReference>
<dbReference type="CDD" id="cd16425">
    <property type="entry name" value="TrbF"/>
    <property type="match status" value="1"/>
</dbReference>
<evidence type="ECO:0000256" key="5">
    <source>
        <dbReference type="SAM" id="Phobius"/>
    </source>
</evidence>
<dbReference type="SUPFAM" id="SSF54427">
    <property type="entry name" value="NTF2-like"/>
    <property type="match status" value="1"/>
</dbReference>
<dbReference type="RefSeq" id="WP_265281368.1">
    <property type="nucleotide sequence ID" value="NZ_QZCW01000001.1"/>
</dbReference>
<evidence type="ECO:0000256" key="2">
    <source>
        <dbReference type="ARBA" id="ARBA00022692"/>
    </source>
</evidence>
<sequence>MPEKRTPLETPYLAARREWNERYGNFIATANNWRLAALGSIAVAIIAVSGLVWVSGQHKVVPYAVEFNGNGEVERVARADVASQPNNRQMVAALRNWVIGARTVYVDGRAEKAIVDQTYAMTYPDSACYQTLSTYHQENNPYVRAQKETVEVTVNAVVPVSDSTWQVDWTEITKQRSGKVIDTKQYQGSITTVIAPPTSDAQIMVNPLGIYAQQCAWTTRL</sequence>
<evidence type="ECO:0000256" key="3">
    <source>
        <dbReference type="ARBA" id="ARBA00022989"/>
    </source>
</evidence>
<comment type="subcellular location">
    <subcellularLocation>
        <location evidence="1">Membrane</location>
        <topology evidence="1">Single-pass membrane protein</topology>
    </subcellularLocation>
</comment>
<evidence type="ECO:0000256" key="1">
    <source>
        <dbReference type="ARBA" id="ARBA00004167"/>
    </source>
</evidence>
<name>A0ABT3KQT0_9BURK</name>
<dbReference type="Pfam" id="PF04335">
    <property type="entry name" value="VirB8"/>
    <property type="match status" value="1"/>
</dbReference>
<feature type="transmembrane region" description="Helical" evidence="5">
    <location>
        <begin position="33"/>
        <end position="54"/>
    </location>
</feature>
<feature type="domain" description="Bacterial virulence protein VirB8" evidence="6">
    <location>
        <begin position="15"/>
        <end position="217"/>
    </location>
</feature>
<dbReference type="InterPro" id="IPR035658">
    <property type="entry name" value="TrbF"/>
</dbReference>
<organism evidence="7 8">
    <name type="scientific">Verminephrobacter aporrectodeae subsp. tuberculatae</name>
    <dbReference type="NCBI Taxonomy" id="1110392"/>
    <lineage>
        <taxon>Bacteria</taxon>
        <taxon>Pseudomonadati</taxon>
        <taxon>Pseudomonadota</taxon>
        <taxon>Betaproteobacteria</taxon>
        <taxon>Burkholderiales</taxon>
        <taxon>Comamonadaceae</taxon>
        <taxon>Verminephrobacter</taxon>
    </lineage>
</organism>
<dbReference type="InterPro" id="IPR032710">
    <property type="entry name" value="NTF2-like_dom_sf"/>
</dbReference>
<dbReference type="Gene3D" id="3.10.450.230">
    <property type="entry name" value="VirB8 protein"/>
    <property type="match status" value="1"/>
</dbReference>
<reference evidence="8" key="1">
    <citation type="submission" date="2023-07" db="EMBL/GenBank/DDBJ databases">
        <title>Verminephrobacter genomes.</title>
        <authorList>
            <person name="Lund M.B."/>
        </authorList>
    </citation>
    <scope>NUCLEOTIDE SEQUENCE [LARGE SCALE GENOMIC DNA]</scope>
    <source>
        <strain evidence="8">AtM5-05</strain>
    </source>
</reference>
<keyword evidence="2 5" id="KW-0812">Transmembrane</keyword>
<keyword evidence="3 5" id="KW-1133">Transmembrane helix</keyword>
<keyword evidence="4 5" id="KW-0472">Membrane</keyword>
<evidence type="ECO:0000256" key="4">
    <source>
        <dbReference type="ARBA" id="ARBA00023136"/>
    </source>
</evidence>
<evidence type="ECO:0000313" key="8">
    <source>
        <dbReference type="Proteomes" id="UP001208935"/>
    </source>
</evidence>
<gene>
    <name evidence="7" type="ORF">D5039_05690</name>
</gene>
<evidence type="ECO:0000313" key="7">
    <source>
        <dbReference type="EMBL" id="MCW5320682.1"/>
    </source>
</evidence>
<dbReference type="Proteomes" id="UP001208935">
    <property type="component" value="Unassembled WGS sequence"/>
</dbReference>
<protein>
    <submittedName>
        <fullName evidence="7">Conjugal transfer protein</fullName>
    </submittedName>
</protein>
<dbReference type="EMBL" id="QZCW01000001">
    <property type="protein sequence ID" value="MCW5320682.1"/>
    <property type="molecule type" value="Genomic_DNA"/>
</dbReference>
<accession>A0ABT3KQT0</accession>
<comment type="caution">
    <text evidence="7">The sequence shown here is derived from an EMBL/GenBank/DDBJ whole genome shotgun (WGS) entry which is preliminary data.</text>
</comment>
<keyword evidence="8" id="KW-1185">Reference proteome</keyword>
<evidence type="ECO:0000259" key="6">
    <source>
        <dbReference type="Pfam" id="PF04335"/>
    </source>
</evidence>